<proteinExistence type="predicted"/>
<name>A0ABU2D527_9EURY</name>
<gene>
    <name evidence="1" type="ORF">RG963_15145</name>
</gene>
<feature type="non-terminal residue" evidence="1">
    <location>
        <position position="75"/>
    </location>
</feature>
<comment type="caution">
    <text evidence="1">The sequence shown here is derived from an EMBL/GenBank/DDBJ whole genome shotgun (WGS) entry which is preliminary data.</text>
</comment>
<accession>A0ABU2D527</accession>
<protein>
    <submittedName>
        <fullName evidence="1">Uncharacterized protein</fullName>
    </submittedName>
</protein>
<keyword evidence="2" id="KW-1185">Reference proteome</keyword>
<dbReference type="RefSeq" id="WP_310577116.1">
    <property type="nucleotide sequence ID" value="NZ_JAVKPK010000090.1"/>
</dbReference>
<dbReference type="Proteomes" id="UP001246244">
    <property type="component" value="Unassembled WGS sequence"/>
</dbReference>
<evidence type="ECO:0000313" key="2">
    <source>
        <dbReference type="Proteomes" id="UP001246244"/>
    </source>
</evidence>
<dbReference type="EMBL" id="JAVKPK010000090">
    <property type="protein sequence ID" value="MDR7667087.1"/>
    <property type="molecule type" value="Genomic_DNA"/>
</dbReference>
<reference evidence="2" key="1">
    <citation type="submission" date="2023-07" db="EMBL/GenBank/DDBJ databases">
        <title>Whole-genome sequencing of a new Methanosarcina sp. Z-7115.</title>
        <authorList>
            <person name="Zhilina T.N."/>
            <person name="Merkel A.Y."/>
        </authorList>
    </citation>
    <scope>NUCLEOTIDE SEQUENCE [LARGE SCALE GENOMIC DNA]</scope>
    <source>
        <strain evidence="2">Z-7115</strain>
    </source>
</reference>
<evidence type="ECO:0000313" key="1">
    <source>
        <dbReference type="EMBL" id="MDR7667087.1"/>
    </source>
</evidence>
<organism evidence="1 2">
    <name type="scientific">Methanosarcina baikalica</name>
    <dbReference type="NCBI Taxonomy" id="3073890"/>
    <lineage>
        <taxon>Archaea</taxon>
        <taxon>Methanobacteriati</taxon>
        <taxon>Methanobacteriota</taxon>
        <taxon>Stenosarchaea group</taxon>
        <taxon>Methanomicrobia</taxon>
        <taxon>Methanosarcinales</taxon>
        <taxon>Methanosarcinaceae</taxon>
        <taxon>Methanosarcina</taxon>
    </lineage>
</organism>
<sequence>MDYKGDFCCSNYRRDYICDLSLKRHQLITGDGLKAKYRVFLNYLFPAAFKNAVQKQNFISCREKVISINILFLIK</sequence>